<evidence type="ECO:0000256" key="3">
    <source>
        <dbReference type="ARBA" id="ARBA00022475"/>
    </source>
</evidence>
<evidence type="ECO:0000256" key="1">
    <source>
        <dbReference type="ARBA" id="ARBA00004651"/>
    </source>
</evidence>
<proteinExistence type="predicted"/>
<dbReference type="PANTHER" id="PTHR45826">
    <property type="entry name" value="POLYAMINE TRANSPORTER PUT1"/>
    <property type="match status" value="1"/>
</dbReference>
<evidence type="ECO:0000256" key="2">
    <source>
        <dbReference type="ARBA" id="ARBA00022448"/>
    </source>
</evidence>
<keyword evidence="4" id="KW-1133">Transmembrane helix</keyword>
<dbReference type="Proteomes" id="UP001162060">
    <property type="component" value="Unassembled WGS sequence"/>
</dbReference>
<keyword evidence="3" id="KW-1003">Cell membrane</keyword>
<dbReference type="GO" id="GO:0005886">
    <property type="term" value="C:plasma membrane"/>
    <property type="evidence" value="ECO:0007669"/>
    <property type="project" value="UniProtKB-SubCell"/>
</dbReference>
<keyword evidence="4" id="KW-0812">Transmembrane</keyword>
<keyword evidence="4" id="KW-0472">Membrane</keyword>
<evidence type="ECO:0008006" key="7">
    <source>
        <dbReference type="Google" id="ProtNLM"/>
    </source>
</evidence>
<name>A0AAV1UGG4_9STRA</name>
<evidence type="ECO:0000256" key="4">
    <source>
        <dbReference type="SAM" id="Phobius"/>
    </source>
</evidence>
<dbReference type="AlphaFoldDB" id="A0AAV1UGG4"/>
<sequence>MCSYVSASAVAVYIIPFIAIAGADMPHYTTWDDGSYSIIAQTIGGTWLCVWVLISSVIGNLGLFLAEMAKEVPTCWDGGLGPGTAVLCSTPP</sequence>
<feature type="transmembrane region" description="Helical" evidence="4">
    <location>
        <begin position="45"/>
        <end position="66"/>
    </location>
</feature>
<keyword evidence="2" id="KW-0813">Transport</keyword>
<dbReference type="EMBL" id="CAKLBY020000194">
    <property type="protein sequence ID" value="CAK7933470.1"/>
    <property type="molecule type" value="Genomic_DNA"/>
</dbReference>
<reference evidence="5" key="1">
    <citation type="submission" date="2024-01" db="EMBL/GenBank/DDBJ databases">
        <authorList>
            <person name="Webb A."/>
        </authorList>
    </citation>
    <scope>NUCLEOTIDE SEQUENCE</scope>
    <source>
        <strain evidence="5">Pm1</strain>
    </source>
</reference>
<dbReference type="GO" id="GO:0022857">
    <property type="term" value="F:transmembrane transporter activity"/>
    <property type="evidence" value="ECO:0007669"/>
    <property type="project" value="InterPro"/>
</dbReference>
<protein>
    <recommendedName>
        <fullName evidence="7">Amino acid permease</fullName>
    </recommendedName>
</protein>
<feature type="transmembrane region" description="Helical" evidence="4">
    <location>
        <begin position="7"/>
        <end position="25"/>
    </location>
</feature>
<comment type="subcellular location">
    <subcellularLocation>
        <location evidence="1">Cell membrane</location>
        <topology evidence="1">Multi-pass membrane protein</topology>
    </subcellularLocation>
</comment>
<dbReference type="InterPro" id="IPR044566">
    <property type="entry name" value="RMV1-like"/>
</dbReference>
<evidence type="ECO:0000313" key="5">
    <source>
        <dbReference type="EMBL" id="CAK7933470.1"/>
    </source>
</evidence>
<gene>
    <name evidence="5" type="ORF">PM001_LOCUS18620</name>
</gene>
<accession>A0AAV1UGG4</accession>
<evidence type="ECO:0000313" key="6">
    <source>
        <dbReference type="Proteomes" id="UP001162060"/>
    </source>
</evidence>
<comment type="caution">
    <text evidence="5">The sequence shown here is derived from an EMBL/GenBank/DDBJ whole genome shotgun (WGS) entry which is preliminary data.</text>
</comment>
<dbReference type="PANTHER" id="PTHR45826:SF2">
    <property type="entry name" value="AMINO ACID TRANSPORTER"/>
    <property type="match status" value="1"/>
</dbReference>
<organism evidence="5 6">
    <name type="scientific">Peronospora matthiolae</name>
    <dbReference type="NCBI Taxonomy" id="2874970"/>
    <lineage>
        <taxon>Eukaryota</taxon>
        <taxon>Sar</taxon>
        <taxon>Stramenopiles</taxon>
        <taxon>Oomycota</taxon>
        <taxon>Peronosporomycetes</taxon>
        <taxon>Peronosporales</taxon>
        <taxon>Peronosporaceae</taxon>
        <taxon>Peronospora</taxon>
    </lineage>
</organism>